<dbReference type="GO" id="GO:0019915">
    <property type="term" value="P:lipid storage"/>
    <property type="evidence" value="ECO:0007669"/>
    <property type="project" value="TreeGrafter"/>
</dbReference>
<dbReference type="GO" id="GO:0010890">
    <property type="term" value="P:positive regulation of triglyceride storage"/>
    <property type="evidence" value="ECO:0007669"/>
    <property type="project" value="TreeGrafter"/>
</dbReference>
<reference evidence="4 5" key="1">
    <citation type="journal article" date="2024" name="BMC Genomics">
        <title>Genome assembly of redclaw crayfish (Cherax quadricarinatus) provides insights into its immune adaptation and hypoxia tolerance.</title>
        <authorList>
            <person name="Liu Z."/>
            <person name="Zheng J."/>
            <person name="Li H."/>
            <person name="Fang K."/>
            <person name="Wang S."/>
            <person name="He J."/>
            <person name="Zhou D."/>
            <person name="Weng S."/>
            <person name="Chi M."/>
            <person name="Gu Z."/>
            <person name="He J."/>
            <person name="Li F."/>
            <person name="Wang M."/>
        </authorList>
    </citation>
    <scope>NUCLEOTIDE SEQUENCE [LARGE SCALE GENOMIC DNA]</scope>
    <source>
        <strain evidence="4">ZL_2023a</strain>
    </source>
</reference>
<feature type="non-terminal residue" evidence="4">
    <location>
        <position position="167"/>
    </location>
</feature>
<dbReference type="GO" id="GO:0005811">
    <property type="term" value="C:lipid droplet"/>
    <property type="evidence" value="ECO:0007669"/>
    <property type="project" value="UniProtKB-SubCell"/>
</dbReference>
<comment type="similarity">
    <text evidence="2">Belongs to the perilipin family.</text>
</comment>
<dbReference type="EMBL" id="JARKIK010000005">
    <property type="protein sequence ID" value="KAK8751533.1"/>
    <property type="molecule type" value="Genomic_DNA"/>
</dbReference>
<proteinExistence type="inferred from homology"/>
<evidence type="ECO:0000256" key="1">
    <source>
        <dbReference type="ARBA" id="ARBA00004502"/>
    </source>
</evidence>
<gene>
    <name evidence="4" type="ORF">OTU49_008963</name>
</gene>
<comment type="subcellular location">
    <subcellularLocation>
        <location evidence="1">Lipid droplet</location>
    </subcellularLocation>
</comment>
<dbReference type="InterPro" id="IPR004279">
    <property type="entry name" value="Perilipin"/>
</dbReference>
<dbReference type="Pfam" id="PF03036">
    <property type="entry name" value="Perilipin"/>
    <property type="match status" value="1"/>
</dbReference>
<keyword evidence="3" id="KW-0551">Lipid droplet</keyword>
<dbReference type="PANTHER" id="PTHR14024:SF49">
    <property type="entry name" value="LIPID STORAGE DROPLETS SURFACE-BINDING PROTEIN 1"/>
    <property type="match status" value="1"/>
</dbReference>
<evidence type="ECO:0000256" key="3">
    <source>
        <dbReference type="ARBA" id="ARBA00022677"/>
    </source>
</evidence>
<dbReference type="AlphaFoldDB" id="A0AAW0YI79"/>
<dbReference type="Proteomes" id="UP001445076">
    <property type="component" value="Unassembled WGS sequence"/>
</dbReference>
<protein>
    <submittedName>
        <fullName evidence="4">Uncharacterized protein</fullName>
    </submittedName>
</protein>
<evidence type="ECO:0000313" key="5">
    <source>
        <dbReference type="Proteomes" id="UP001445076"/>
    </source>
</evidence>
<evidence type="ECO:0000313" key="4">
    <source>
        <dbReference type="EMBL" id="KAK8751533.1"/>
    </source>
</evidence>
<dbReference type="PANTHER" id="PTHR14024">
    <property type="entry name" value="PERILIPIN"/>
    <property type="match status" value="1"/>
</dbReference>
<comment type="caution">
    <text evidence="4">The sequence shown here is derived from an EMBL/GenBank/DDBJ whole genome shotgun (WGS) entry which is preliminary data.</text>
</comment>
<organism evidence="4 5">
    <name type="scientific">Cherax quadricarinatus</name>
    <name type="common">Australian red claw crayfish</name>
    <dbReference type="NCBI Taxonomy" id="27406"/>
    <lineage>
        <taxon>Eukaryota</taxon>
        <taxon>Metazoa</taxon>
        <taxon>Ecdysozoa</taxon>
        <taxon>Arthropoda</taxon>
        <taxon>Crustacea</taxon>
        <taxon>Multicrustacea</taxon>
        <taxon>Malacostraca</taxon>
        <taxon>Eumalacostraca</taxon>
        <taxon>Eucarida</taxon>
        <taxon>Decapoda</taxon>
        <taxon>Pleocyemata</taxon>
        <taxon>Astacidea</taxon>
        <taxon>Parastacoidea</taxon>
        <taxon>Parastacidae</taxon>
        <taxon>Cherax</taxon>
    </lineage>
</organism>
<evidence type="ECO:0000256" key="2">
    <source>
        <dbReference type="ARBA" id="ARBA00006311"/>
    </source>
</evidence>
<sequence>MISSKVCLRQGDLSSPMFVRQVRSLPVMQDALSLGASLYRTTKDKQYVGVAVQAAEMGVWVAANIMLPLVSPLLERVSGWTALDEWACMGLDHVKEALPVINKQTKEIVSTTRNTVLTALAGNEATEVPPSFSAALTSRATHTNPLGINRFLPKSARAYPETVHLSL</sequence>
<dbReference type="GO" id="GO:0005829">
    <property type="term" value="C:cytosol"/>
    <property type="evidence" value="ECO:0007669"/>
    <property type="project" value="TreeGrafter"/>
</dbReference>
<accession>A0AAW0YI79</accession>
<name>A0AAW0YI79_CHEQU</name>
<keyword evidence="5" id="KW-1185">Reference proteome</keyword>